<dbReference type="HAMAP" id="MF_02003">
    <property type="entry name" value="Ile_tRNA_synth_type2"/>
    <property type="match status" value="1"/>
</dbReference>
<dbReference type="EMBL" id="PRDK01000004">
    <property type="protein sequence ID" value="MBE8713252.1"/>
    <property type="molecule type" value="Genomic_DNA"/>
</dbReference>
<name>A0A928UYQ0_9SPHI</name>
<accession>A0A928UYQ0</accession>
<evidence type="ECO:0000256" key="2">
    <source>
        <dbReference type="ARBA" id="ARBA00022741"/>
    </source>
</evidence>
<comment type="cofactor">
    <cofactor evidence="8">
        <name>Zn(2+)</name>
        <dbReference type="ChEBI" id="CHEBI:29105"/>
    </cofactor>
</comment>
<evidence type="ECO:0000256" key="3">
    <source>
        <dbReference type="ARBA" id="ARBA00022840"/>
    </source>
</evidence>
<dbReference type="Pfam" id="PF19302">
    <property type="entry name" value="DUF5915"/>
    <property type="match status" value="1"/>
</dbReference>
<dbReference type="GO" id="GO:0002161">
    <property type="term" value="F:aminoacyl-tRNA deacylase activity"/>
    <property type="evidence" value="ECO:0007669"/>
    <property type="project" value="InterPro"/>
</dbReference>
<keyword evidence="12" id="KW-1185">Reference proteome</keyword>
<evidence type="ECO:0000313" key="11">
    <source>
        <dbReference type="EMBL" id="MBE8713252.1"/>
    </source>
</evidence>
<dbReference type="GO" id="GO:0006428">
    <property type="term" value="P:isoleucyl-tRNA aminoacylation"/>
    <property type="evidence" value="ECO:0007669"/>
    <property type="project" value="UniProtKB-UniRule"/>
</dbReference>
<keyword evidence="2 8" id="KW-0547">Nucleotide-binding</keyword>
<feature type="domain" description="Aminoacyl-tRNA synthetase class Ia" evidence="9">
    <location>
        <begin position="17"/>
        <end position="724"/>
    </location>
</feature>
<keyword evidence="8" id="KW-0862">Zinc</keyword>
<dbReference type="InterPro" id="IPR014729">
    <property type="entry name" value="Rossmann-like_a/b/a_fold"/>
</dbReference>
<dbReference type="GO" id="GO:0000049">
    <property type="term" value="F:tRNA binding"/>
    <property type="evidence" value="ECO:0007669"/>
    <property type="project" value="InterPro"/>
</dbReference>
<comment type="subcellular location">
    <subcellularLocation>
        <location evidence="8">Cytoplasm</location>
    </subcellularLocation>
</comment>
<feature type="binding site" evidence="8">
    <location>
        <position position="690"/>
    </location>
    <ligand>
        <name>ATP</name>
        <dbReference type="ChEBI" id="CHEBI:30616"/>
    </ligand>
</feature>
<evidence type="ECO:0000259" key="10">
    <source>
        <dbReference type="Pfam" id="PF08264"/>
    </source>
</evidence>
<dbReference type="Proteomes" id="UP000616201">
    <property type="component" value="Unassembled WGS sequence"/>
</dbReference>
<keyword evidence="5 8" id="KW-0030">Aminoacyl-tRNA synthetase</keyword>
<dbReference type="RefSeq" id="WP_196935202.1">
    <property type="nucleotide sequence ID" value="NZ_MU158698.1"/>
</dbReference>
<evidence type="ECO:0000256" key="1">
    <source>
        <dbReference type="ARBA" id="ARBA00022598"/>
    </source>
</evidence>
<dbReference type="PANTHER" id="PTHR42780:SF1">
    <property type="entry name" value="ISOLEUCINE--TRNA LIGASE, CYTOPLASMIC"/>
    <property type="match status" value="1"/>
</dbReference>
<comment type="caution">
    <text evidence="11">The sequence shown here is derived from an EMBL/GenBank/DDBJ whole genome shotgun (WGS) entry which is preliminary data.</text>
</comment>
<evidence type="ECO:0000259" key="9">
    <source>
        <dbReference type="Pfam" id="PF00133"/>
    </source>
</evidence>
<dbReference type="AlphaFoldDB" id="A0A928UYQ0"/>
<evidence type="ECO:0000256" key="6">
    <source>
        <dbReference type="ARBA" id="ARBA00025217"/>
    </source>
</evidence>
<comment type="domain">
    <text evidence="8">IleRS has two distinct active sites: one for aminoacylation and one for editing. The misactivated valine is translocated from the active site to the editing site, which sterically excludes the correctly activated isoleucine. The single editing site contains two valyl binding pockets, one specific for each substrate (Val-AMP or Val-tRNA(Ile)).</text>
</comment>
<keyword evidence="4 8" id="KW-0648">Protein biosynthesis</keyword>
<dbReference type="Gene3D" id="1.10.730.10">
    <property type="entry name" value="Isoleucyl-tRNA Synthetase, Domain 1"/>
    <property type="match status" value="1"/>
</dbReference>
<dbReference type="SUPFAM" id="SSF50677">
    <property type="entry name" value="ValRS/IleRS/LeuRS editing domain"/>
    <property type="match status" value="1"/>
</dbReference>
<dbReference type="InterPro" id="IPR002301">
    <property type="entry name" value="Ile-tRNA-ligase"/>
</dbReference>
<dbReference type="InterPro" id="IPR013155">
    <property type="entry name" value="M/V/L/I-tRNA-synth_anticd-bd"/>
</dbReference>
<comment type="function">
    <text evidence="6 8">Catalyzes the attachment of isoleucine to tRNA(Ile). As IleRS can inadvertently accommodate and process structurally similar amino acids such as valine, to avoid such errors it has two additional distinct tRNA(Ile)-dependent editing activities. One activity is designated as 'pretransfer' editing and involves the hydrolysis of activated Val-AMP. The other activity is designated 'posttransfer' editing and involves deacylation of mischarged Val-tRNA(Ile).</text>
</comment>
<dbReference type="Gene3D" id="3.40.50.620">
    <property type="entry name" value="HUPs"/>
    <property type="match status" value="2"/>
</dbReference>
<dbReference type="Pfam" id="PF00133">
    <property type="entry name" value="tRNA-synt_1"/>
    <property type="match status" value="1"/>
</dbReference>
<feature type="domain" description="Methionyl/Valyl/Leucyl/Isoleucyl-tRNA synthetase anticodon-binding" evidence="10">
    <location>
        <begin position="774"/>
        <end position="927"/>
    </location>
</feature>
<dbReference type="GO" id="GO:0008270">
    <property type="term" value="F:zinc ion binding"/>
    <property type="evidence" value="ECO:0007669"/>
    <property type="project" value="UniProtKB-UniRule"/>
</dbReference>
<gene>
    <name evidence="8" type="primary">ileS</name>
    <name evidence="11" type="ORF">C4F49_06140</name>
</gene>
<evidence type="ECO:0000256" key="4">
    <source>
        <dbReference type="ARBA" id="ARBA00022917"/>
    </source>
</evidence>
<dbReference type="GO" id="GO:0004822">
    <property type="term" value="F:isoleucine-tRNA ligase activity"/>
    <property type="evidence" value="ECO:0007669"/>
    <property type="project" value="UniProtKB-UniRule"/>
</dbReference>
<dbReference type="SUPFAM" id="SSF52374">
    <property type="entry name" value="Nucleotidylyl transferase"/>
    <property type="match status" value="1"/>
</dbReference>
<keyword evidence="8" id="KW-0963">Cytoplasm</keyword>
<dbReference type="InterPro" id="IPR033709">
    <property type="entry name" value="Anticodon_Ile_ABEc"/>
</dbReference>
<dbReference type="InterPro" id="IPR023586">
    <property type="entry name" value="Ile-tRNA-ligase_type2"/>
</dbReference>
<dbReference type="PANTHER" id="PTHR42780">
    <property type="entry name" value="SOLEUCYL-TRNA SYNTHETASE"/>
    <property type="match status" value="1"/>
</dbReference>
<keyword evidence="8" id="KW-0479">Metal-binding</keyword>
<evidence type="ECO:0000313" key="12">
    <source>
        <dbReference type="Proteomes" id="UP000616201"/>
    </source>
</evidence>
<dbReference type="InterPro" id="IPR009008">
    <property type="entry name" value="Val/Leu/Ile-tRNA-synth_edit"/>
</dbReference>
<dbReference type="CDD" id="cd07961">
    <property type="entry name" value="Anticodon_Ia_Ile_ABEc"/>
    <property type="match status" value="1"/>
</dbReference>
<evidence type="ECO:0000256" key="5">
    <source>
        <dbReference type="ARBA" id="ARBA00023146"/>
    </source>
</evidence>
<keyword evidence="1 8" id="KW-0436">Ligase</keyword>
<dbReference type="EC" id="6.1.1.5" evidence="8"/>
<keyword evidence="3 8" id="KW-0067">ATP-binding</keyword>
<proteinExistence type="inferred from homology"/>
<dbReference type="InterPro" id="IPR009080">
    <property type="entry name" value="tRNAsynth_Ia_anticodon-bd"/>
</dbReference>
<feature type="short sequence motif" description="'HIGH' region" evidence="8">
    <location>
        <begin position="47"/>
        <end position="57"/>
    </location>
</feature>
<reference evidence="11" key="1">
    <citation type="submission" date="2018-02" db="EMBL/GenBank/DDBJ databases">
        <authorList>
            <person name="Vasarhelyi B.M."/>
            <person name="Deshmukh S."/>
            <person name="Balint B."/>
            <person name="Kukolya J."/>
        </authorList>
    </citation>
    <scope>NUCLEOTIDE SEQUENCE</scope>
    <source>
        <strain evidence="11">KB22</strain>
    </source>
</reference>
<dbReference type="GO" id="GO:0005524">
    <property type="term" value="F:ATP binding"/>
    <property type="evidence" value="ECO:0007669"/>
    <property type="project" value="UniProtKB-UniRule"/>
</dbReference>
<evidence type="ECO:0000256" key="7">
    <source>
        <dbReference type="ARBA" id="ARBA00048359"/>
    </source>
</evidence>
<comment type="catalytic activity">
    <reaction evidence="7 8">
        <text>tRNA(Ile) + L-isoleucine + ATP = L-isoleucyl-tRNA(Ile) + AMP + diphosphate</text>
        <dbReference type="Rhea" id="RHEA:11060"/>
        <dbReference type="Rhea" id="RHEA-COMP:9666"/>
        <dbReference type="Rhea" id="RHEA-COMP:9695"/>
        <dbReference type="ChEBI" id="CHEBI:30616"/>
        <dbReference type="ChEBI" id="CHEBI:33019"/>
        <dbReference type="ChEBI" id="CHEBI:58045"/>
        <dbReference type="ChEBI" id="CHEBI:78442"/>
        <dbReference type="ChEBI" id="CHEBI:78528"/>
        <dbReference type="ChEBI" id="CHEBI:456215"/>
        <dbReference type="EC" id="6.1.1.5"/>
    </reaction>
</comment>
<feature type="short sequence motif" description="'KMSKS' region" evidence="8">
    <location>
        <begin position="687"/>
        <end position="691"/>
    </location>
</feature>
<protein>
    <recommendedName>
        <fullName evidence="8">Isoleucine--tRNA ligase</fullName>
        <ecNumber evidence="8">6.1.1.5</ecNumber>
    </recommendedName>
    <alternativeName>
        <fullName evidence="8">Isoleucyl-tRNA synthetase</fullName>
        <shortName evidence="8">IleRS</shortName>
    </alternativeName>
</protein>
<comment type="subunit">
    <text evidence="8">Monomer.</text>
</comment>
<dbReference type="GO" id="GO:0005737">
    <property type="term" value="C:cytoplasm"/>
    <property type="evidence" value="ECO:0007669"/>
    <property type="project" value="UniProtKB-SubCell"/>
</dbReference>
<dbReference type="SUPFAM" id="SSF47323">
    <property type="entry name" value="Anticodon-binding domain of a subclass of class I aminoacyl-tRNA synthetases"/>
    <property type="match status" value="2"/>
</dbReference>
<dbReference type="PRINTS" id="PR00984">
    <property type="entry name" value="TRNASYNTHILE"/>
</dbReference>
<dbReference type="Pfam" id="PF08264">
    <property type="entry name" value="Anticodon_1"/>
    <property type="match status" value="1"/>
</dbReference>
<dbReference type="InterPro" id="IPR002300">
    <property type="entry name" value="aa-tRNA-synth_Ia"/>
</dbReference>
<dbReference type="NCBIfam" id="TIGR00392">
    <property type="entry name" value="ileS"/>
    <property type="match status" value="1"/>
</dbReference>
<evidence type="ECO:0000256" key="8">
    <source>
        <dbReference type="HAMAP-Rule" id="MF_02003"/>
    </source>
</evidence>
<comment type="similarity">
    <text evidence="8">Belongs to the class-I aminoacyl-tRNA synthetase family. IleS type 2 subfamily.</text>
</comment>
<organism evidence="11 12">
    <name type="scientific">Sphingobacterium hungaricum</name>
    <dbReference type="NCBI Taxonomy" id="2082723"/>
    <lineage>
        <taxon>Bacteria</taxon>
        <taxon>Pseudomonadati</taxon>
        <taxon>Bacteroidota</taxon>
        <taxon>Sphingobacteriia</taxon>
        <taxon>Sphingobacteriales</taxon>
        <taxon>Sphingobacteriaceae</taxon>
        <taxon>Sphingobacterium</taxon>
    </lineage>
</organism>
<sequence length="1137" mass="130089">MYKEYKHLNLTEVGKNILARWEQENIFEKSIQNRPASKPYTFYEGPPSANGMPGIHHVMARSIKDIFCRYKTLKGFQVKRKGGWDTHGLPIELAVERTLGITKEDIGKKITVEEYNDACRKEVMKYTDVWNDLTLKMGYWVDLENPYITYENEYIETLWFLLKDFYNKGLLYKGYTIQPYSPAAGTGLSSHELNQPGTYKDVKDTTIVAEFRLVKDQVHPLIQTLVETEEEDVAFIAWTTTPWTLPSNTALVVGKRIDYVKIKTFNQYTGEAVSVILAKNLINKHFKAEAQQVSFQDYTFGDKLIPWEIASEFTGEELVGLRYEQLLPYITNEDLQANAFRVISGDFVTTEDGTGIVHAAPTYGADDFRVAKEQGVPAILVKDENGKEVPTVDRRGRFVKEITDFAGRFVKEEYYSDEERKNPDFKPTDVLIAIKLKEDNKAFDVKKYEHTYPHCWRTDKPVLYYPLDSWFIKTTDVKEEMVALNKTINWKPEATGTGRFGNWLENLVDWNLSRSRYWGTPLPIWRSEDQNEEICIGSMPELKSYLEASIQSDVLNEDEKSVNAAYLAKFGSKDLDLHRPYVDDLILVSDGGQKLFREPDLIDVWFDSGAMPYAQWGLDYDKLAKGDAAPFKDGFEDAYPADFIAEGVDQTRGWFFTLHAISTMFRKNVAFKNVVSNGLVLDKNGNKMSKRLGNGVDPFATIDKYSADATRWYMISNASPWDNLKFNEEGLDEVRRKFFGTLYNTYAFFALYANIDNFTYSEEEIDLSKRPEIDRWIISLLNSLTQEVDAYYADFEPTKAARAIQNFVDENLSNWYVRLCRRRFWKGDYSEDKISAYQTLYTCLDTVAKLMSPIAPFFSDQLYLDLHQETKKETFESVHLADFPVYQADLVDKDLEERMALAQDISSLTLSLRKKTSINVRQPLQKILVPVLDNEFQNKVELVKDLILSETNIKEIEFITDTTGIIKKKIKPNFKSLGAKVGKDMKTVAAAIQTLDAAQIGELESAGQLALAGTAYTISSEDVEIIAEDVEGWQVANLGKLTVALDIHISEALKEEGIARELINRVQNLRKEKGFEVTDRIDVKIILNPIIQDAVNNNLSYICAEILATSLIFVNDLQEGDTIEINEKELKLLIEKN</sequence>